<dbReference type="NCBIfam" id="NF041623">
    <property type="entry name" value="KwaB"/>
    <property type="match status" value="1"/>
</dbReference>
<sequence>MNSTQVKRSLASLVEHCDGIKIYVVDEQNNLFRSDIDSDALDETREQFCDSLKRKYTNHENFSSPVLSLHDDRKNALYQFDFDDKPDEFALLEQAVAVRADNQPPVYQARDNKLGSIKALIIVLKDSNGVCTAFYQHVFSVSILRSERKMLSMAVHETRLIPLNTDILRISENFVFMLHAGTFFIENVTALENQLNFKEAVHARAAVYAEDIVALSYADNFDVFIEKISEETAFARKVIKVCRHSAVLEKNITTADLIRFIEDKPVYSDVLRLNEDNTKFDLNSINRCKKFLQLLDDDFLVSPLTDSSYIAKVKDRT</sequence>
<organism evidence="1 2">
    <name type="scientific">Vibrio panuliri</name>
    <dbReference type="NCBI Taxonomy" id="1381081"/>
    <lineage>
        <taxon>Bacteria</taxon>
        <taxon>Pseudomonadati</taxon>
        <taxon>Pseudomonadota</taxon>
        <taxon>Gammaproteobacteria</taxon>
        <taxon>Vibrionales</taxon>
        <taxon>Vibrionaceae</taxon>
        <taxon>Vibrio</taxon>
    </lineage>
</organism>
<evidence type="ECO:0000313" key="1">
    <source>
        <dbReference type="EMBL" id="OLQ85861.1"/>
    </source>
</evidence>
<dbReference type="OrthoDB" id="2680217at2"/>
<dbReference type="STRING" id="1381081.BIY22_13320"/>
<dbReference type="Proteomes" id="UP000186313">
    <property type="component" value="Unassembled WGS sequence"/>
</dbReference>
<dbReference type="AlphaFoldDB" id="A0A1Q9H9Y1"/>
<name>A0A1Q9H9Y1_9VIBR</name>
<dbReference type="RefSeq" id="WP_075710810.1">
    <property type="nucleotide sequence ID" value="NZ_MJMJ01000045.1"/>
</dbReference>
<reference evidence="1 2" key="1">
    <citation type="submission" date="2016-09" db="EMBL/GenBank/DDBJ databases">
        <title>Genomic Taxonomy of the Vibrionaceae.</title>
        <authorList>
            <person name="Gonzalez-Castillo A."/>
            <person name="Gomez-Gil B."/>
            <person name="Enciso-Ibarra K."/>
        </authorList>
    </citation>
    <scope>NUCLEOTIDE SEQUENCE [LARGE SCALE GENOMIC DNA]</scope>
    <source>
        <strain evidence="1 2">CAIM 703</strain>
    </source>
</reference>
<comment type="caution">
    <text evidence="1">The sequence shown here is derived from an EMBL/GenBank/DDBJ whole genome shotgun (WGS) entry which is preliminary data.</text>
</comment>
<dbReference type="InterPro" id="IPR048119">
    <property type="entry name" value="KwaB"/>
</dbReference>
<evidence type="ECO:0008006" key="3">
    <source>
        <dbReference type="Google" id="ProtNLM"/>
    </source>
</evidence>
<proteinExistence type="predicted"/>
<gene>
    <name evidence="1" type="ORF">BIY22_13320</name>
</gene>
<dbReference type="Pfam" id="PF16162">
    <property type="entry name" value="KwaB"/>
    <property type="match status" value="1"/>
</dbReference>
<evidence type="ECO:0000313" key="2">
    <source>
        <dbReference type="Proteomes" id="UP000186313"/>
    </source>
</evidence>
<accession>A0A1Q9H9Y1</accession>
<dbReference type="InterPro" id="IPR032359">
    <property type="entry name" value="KwaB-like"/>
</dbReference>
<protein>
    <recommendedName>
        <fullName evidence="3">DUF4868 domain-containing protein</fullName>
    </recommendedName>
</protein>
<dbReference type="EMBL" id="MJMJ01000045">
    <property type="protein sequence ID" value="OLQ85861.1"/>
    <property type="molecule type" value="Genomic_DNA"/>
</dbReference>